<organism evidence="2 5">
    <name type="scientific">Eisenbergiella tayi</name>
    <dbReference type="NCBI Taxonomy" id="1432052"/>
    <lineage>
        <taxon>Bacteria</taxon>
        <taxon>Bacillati</taxon>
        <taxon>Bacillota</taxon>
        <taxon>Clostridia</taxon>
        <taxon>Lachnospirales</taxon>
        <taxon>Lachnospiraceae</taxon>
        <taxon>Eisenbergiella</taxon>
    </lineage>
</organism>
<dbReference type="Gene3D" id="3.90.550.10">
    <property type="entry name" value="Spore Coat Polysaccharide Biosynthesis Protein SpsA, Chain A"/>
    <property type="match status" value="1"/>
</dbReference>
<dbReference type="PANTHER" id="PTHR22916:SF3">
    <property type="entry name" value="UDP-GLCNAC:BETAGAL BETA-1,3-N-ACETYLGLUCOSAMINYLTRANSFERASE-LIKE PROTEIN 1"/>
    <property type="match status" value="1"/>
</dbReference>
<reference evidence="4 7" key="2">
    <citation type="submission" date="2016-08" db="EMBL/GenBank/DDBJ databases">
        <title>Characterization of Isolates of Eisenbergiella tayi Derived from Blood Cultures, Using Whole Genome Sequencing.</title>
        <authorList>
            <person name="Bernier A.-M."/>
            <person name="Burdz T."/>
            <person name="Wiebe D."/>
            <person name="Bernard K."/>
        </authorList>
    </citation>
    <scope>NUCLEOTIDE SEQUENCE [LARGE SCALE GENOMIC DNA]</scope>
    <source>
        <strain evidence="4 7">NML120146</strain>
    </source>
</reference>
<dbReference type="EMBL" id="MCGH01000002">
    <property type="protein sequence ID" value="ODM06698.1"/>
    <property type="molecule type" value="Genomic_DNA"/>
</dbReference>
<dbReference type="EC" id="2.4.-.-" evidence="2"/>
<reference evidence="2 5" key="1">
    <citation type="submission" date="2016-07" db="EMBL/GenBank/DDBJ databases">
        <title>Characterization of isolates of Eisenbergiella tayi derived from blood cultures, using whole genome sequencing.</title>
        <authorList>
            <person name="Burdz T."/>
            <person name="Wiebe D."/>
            <person name="Huynh C."/>
            <person name="Bernard K."/>
        </authorList>
    </citation>
    <scope>NUCLEOTIDE SEQUENCE [LARGE SCALE GENOMIC DNA]</scope>
    <source>
        <strain evidence="2 5">NML 110608</strain>
    </source>
</reference>
<dbReference type="OrthoDB" id="9802649at2"/>
<keyword evidence="2" id="KW-0328">Glycosyltransferase</keyword>
<evidence type="ECO:0000313" key="5">
    <source>
        <dbReference type="Proteomes" id="UP000094067"/>
    </source>
</evidence>
<dbReference type="SUPFAM" id="SSF53448">
    <property type="entry name" value="Nucleotide-diphospho-sugar transferases"/>
    <property type="match status" value="1"/>
</dbReference>
<evidence type="ECO:0000313" key="3">
    <source>
        <dbReference type="EMBL" id="ODR55786.1"/>
    </source>
</evidence>
<dbReference type="EMBL" id="MEHD01000013">
    <property type="protein sequence ID" value="ODR60002.1"/>
    <property type="molecule type" value="Genomic_DNA"/>
</dbReference>
<dbReference type="PANTHER" id="PTHR22916">
    <property type="entry name" value="GLYCOSYLTRANSFERASE"/>
    <property type="match status" value="1"/>
</dbReference>
<dbReference type="Proteomes" id="UP000094869">
    <property type="component" value="Unassembled WGS sequence"/>
</dbReference>
<dbReference type="RefSeq" id="WP_069152540.1">
    <property type="nucleotide sequence ID" value="NZ_JAQCZP010000014.1"/>
</dbReference>
<comment type="caution">
    <text evidence="2">The sequence shown here is derived from an EMBL/GenBank/DDBJ whole genome shotgun (WGS) entry which is preliminary data.</text>
</comment>
<keyword evidence="7" id="KW-1185">Reference proteome</keyword>
<dbReference type="Proteomes" id="UP000094271">
    <property type="component" value="Unassembled WGS sequence"/>
</dbReference>
<dbReference type="Proteomes" id="UP000094067">
    <property type="component" value="Unassembled WGS sequence"/>
</dbReference>
<dbReference type="PATRIC" id="fig|1432052.4.peg.2888"/>
<dbReference type="GO" id="GO:0016758">
    <property type="term" value="F:hexosyltransferase activity"/>
    <property type="evidence" value="ECO:0007669"/>
    <property type="project" value="UniProtKB-ARBA"/>
</dbReference>
<evidence type="ECO:0000313" key="4">
    <source>
        <dbReference type="EMBL" id="ODR60002.1"/>
    </source>
</evidence>
<evidence type="ECO:0000313" key="2">
    <source>
        <dbReference type="EMBL" id="ODM06698.1"/>
    </source>
</evidence>
<protein>
    <submittedName>
        <fullName evidence="2">Putative glycosyltransferase EpsE</fullName>
        <ecNumber evidence="2">2.4.-.-</ecNumber>
    </submittedName>
</protein>
<name>A0A1E3AD81_9FIRM</name>
<dbReference type="Pfam" id="PF00535">
    <property type="entry name" value="Glycos_transf_2"/>
    <property type="match status" value="1"/>
</dbReference>
<keyword evidence="2" id="KW-0808">Transferase</keyword>
<reference evidence="3 6" key="3">
    <citation type="submission" date="2016-08" db="EMBL/GenBank/DDBJ databases">
        <authorList>
            <person name="Seilhamer J.J."/>
        </authorList>
    </citation>
    <scope>NUCLEOTIDE SEQUENCE [LARGE SCALE GENOMIC DNA]</scope>
    <source>
        <strain evidence="3 6">NML150140-1</strain>
    </source>
</reference>
<evidence type="ECO:0000259" key="1">
    <source>
        <dbReference type="Pfam" id="PF00535"/>
    </source>
</evidence>
<evidence type="ECO:0000313" key="7">
    <source>
        <dbReference type="Proteomes" id="UP000094869"/>
    </source>
</evidence>
<dbReference type="InterPro" id="IPR001173">
    <property type="entry name" value="Glyco_trans_2-like"/>
</dbReference>
<dbReference type="InterPro" id="IPR029044">
    <property type="entry name" value="Nucleotide-diphossugar_trans"/>
</dbReference>
<proteinExistence type="predicted"/>
<accession>A0A1E3AD81</accession>
<feature type="domain" description="Glycosyltransferase 2-like" evidence="1">
    <location>
        <begin position="6"/>
        <end position="157"/>
    </location>
</feature>
<dbReference type="AlphaFoldDB" id="A0A1E3AD81"/>
<evidence type="ECO:0000313" key="6">
    <source>
        <dbReference type="Proteomes" id="UP000094271"/>
    </source>
</evidence>
<gene>
    <name evidence="2" type="primary">epsE_2</name>
    <name evidence="3" type="ORF">BEI59_01080</name>
    <name evidence="2" type="ORF">BEI61_02588</name>
    <name evidence="4" type="ORF">BEI63_05635</name>
</gene>
<sequence length="296" mass="34420">MNKVLILMSVYNGEKYLVEQIESLIHQERVDVSILVRDDGSSDGTIDILENYKTKGILDFYTGENLRPARSFMHLLFNAPDCDYYAFCDQDDVWLPEKLLVATDALKDVNGPSMFYHAMDLVDEFLRKDGYYFRESEKAQSLQYSCLFGDEIAGCTMVFNRKLADAVRLYEPRYITMHDGWVHRVCLSVGGTIISDKTPFINYRQHGGNTVGMKSRSLKSRLVKFAKKEKRFSKLANEMLCGYKEFFDAEQKNFLTEISNYKHLSEKVKALNDSQNFIRSKKDFFELLIKFVFNEF</sequence>
<dbReference type="EMBL" id="MEHA01000001">
    <property type="protein sequence ID" value="ODR55786.1"/>
    <property type="molecule type" value="Genomic_DNA"/>
</dbReference>